<dbReference type="AlphaFoldDB" id="A0AAV8AEZ3"/>
<dbReference type="SMART" id="SM00666">
    <property type="entry name" value="PB1"/>
    <property type="match status" value="1"/>
</dbReference>
<reference evidence="3" key="1">
    <citation type="submission" date="2022-08" db="EMBL/GenBank/DDBJ databases">
        <title>Novel sulphate-reducing endosymbionts in the free-living metamonad Anaeramoeba.</title>
        <authorList>
            <person name="Jerlstrom-Hultqvist J."/>
            <person name="Cepicka I."/>
            <person name="Gallot-Lavallee L."/>
            <person name="Salas-Leiva D."/>
            <person name="Curtis B.A."/>
            <person name="Zahonova K."/>
            <person name="Pipaliya S."/>
            <person name="Dacks J."/>
            <person name="Roger A.J."/>
        </authorList>
    </citation>
    <scope>NUCLEOTIDE SEQUENCE</scope>
    <source>
        <strain evidence="3">Busselton2</strain>
    </source>
</reference>
<comment type="caution">
    <text evidence="3">The sequence shown here is derived from an EMBL/GenBank/DDBJ whole genome shotgun (WGS) entry which is preliminary data.</text>
</comment>
<dbReference type="Gene3D" id="3.10.20.90">
    <property type="entry name" value="Phosphatidylinositol 3-kinase Catalytic Subunit, Chain A, domain 1"/>
    <property type="match status" value="1"/>
</dbReference>
<sequence length="437" mass="51727">MNNNTTETIKGKAFFNHQYRRFSIPIDCEIDELWDLFHKVLKIPLEDREKYQLHYQDEEKEYILFASTYELKEAIKYFNQQENPLFRLTITKVDRIKSRIPQNIRQSLDPLYGTSVNDSYQSFVKSFPNVQNYSKHHQGHHNSKKHPYFVPLKLSSYFDSYLLEEKATFVTLMKNQEVVKWFKENLKQLMSCSFDLSKYGGRQIETYQVQIQSMIELTKFDEETIKVMKVVADNWKNRIIMIRSQLGSSQLIQFFKNNAFDHLQFLFNAKNAGFLPTAIKPKKETLFSNQKIIGSNPKKIPSDRNSFESGTKSNKFIKSESHFFKTSGPKWSRDYLSRKSNFQNQTSSFRDEKSNLSLFKNFIFNNTIPNSEIQNDSEPNENDEMMLSNEFNRQLQISPKESVDENFTKTENNDQENENSLEKDQQQIEKQNILLDF</sequence>
<dbReference type="PROSITE" id="PS51745">
    <property type="entry name" value="PB1"/>
    <property type="match status" value="1"/>
</dbReference>
<evidence type="ECO:0000259" key="2">
    <source>
        <dbReference type="PROSITE" id="PS51745"/>
    </source>
</evidence>
<gene>
    <name evidence="3" type="ORF">M0812_06946</name>
</gene>
<dbReference type="SUPFAM" id="SSF54277">
    <property type="entry name" value="CAD &amp; PB1 domains"/>
    <property type="match status" value="1"/>
</dbReference>
<evidence type="ECO:0000313" key="3">
    <source>
        <dbReference type="EMBL" id="KAJ3450759.1"/>
    </source>
</evidence>
<dbReference type="Pfam" id="PF00564">
    <property type="entry name" value="PB1"/>
    <property type="match status" value="1"/>
</dbReference>
<protein>
    <submittedName>
        <fullName evidence="3">Sequestosome-1</fullName>
    </submittedName>
</protein>
<evidence type="ECO:0000313" key="4">
    <source>
        <dbReference type="Proteomes" id="UP001146793"/>
    </source>
</evidence>
<name>A0AAV8AEZ3_9EUKA</name>
<dbReference type="Proteomes" id="UP001146793">
    <property type="component" value="Unassembled WGS sequence"/>
</dbReference>
<proteinExistence type="predicted"/>
<accession>A0AAV8AEZ3</accession>
<organism evidence="3 4">
    <name type="scientific">Anaeramoeba flamelloides</name>
    <dbReference type="NCBI Taxonomy" id="1746091"/>
    <lineage>
        <taxon>Eukaryota</taxon>
        <taxon>Metamonada</taxon>
        <taxon>Anaeramoebidae</taxon>
        <taxon>Anaeramoeba</taxon>
    </lineage>
</organism>
<dbReference type="EMBL" id="JANTQA010000012">
    <property type="protein sequence ID" value="KAJ3450759.1"/>
    <property type="molecule type" value="Genomic_DNA"/>
</dbReference>
<feature type="domain" description="PB1" evidence="2">
    <location>
        <begin position="8"/>
        <end position="95"/>
    </location>
</feature>
<dbReference type="InterPro" id="IPR053793">
    <property type="entry name" value="PB1-like"/>
</dbReference>
<dbReference type="InterPro" id="IPR000270">
    <property type="entry name" value="PB1_dom"/>
</dbReference>
<feature type="region of interest" description="Disordered" evidence="1">
    <location>
        <begin position="406"/>
        <end position="427"/>
    </location>
</feature>
<evidence type="ECO:0000256" key="1">
    <source>
        <dbReference type="SAM" id="MobiDB-lite"/>
    </source>
</evidence>